<proteinExistence type="predicted"/>
<evidence type="ECO:0000313" key="1">
    <source>
        <dbReference type="EMBL" id="TFK01668.1"/>
    </source>
</evidence>
<dbReference type="EMBL" id="QXTE01000217">
    <property type="protein sequence ID" value="TFK01668.1"/>
    <property type="molecule type" value="Genomic_DNA"/>
</dbReference>
<dbReference type="Proteomes" id="UP000297703">
    <property type="component" value="Unassembled WGS sequence"/>
</dbReference>
<gene>
    <name evidence="1" type="ORF">DR999_PMT16080</name>
</gene>
<protein>
    <submittedName>
        <fullName evidence="1">RNA polymerase-associated protein CTR9-like protein</fullName>
    </submittedName>
</protein>
<comment type="caution">
    <text evidence="1">The sequence shown here is derived from an EMBL/GenBank/DDBJ whole genome shotgun (WGS) entry which is preliminary data.</text>
</comment>
<sequence>MIEPGKTGAGIRSQVITSFKLAVPMERRIIAKASRTRSDVPKGSEEKLKLDIQNGFVPAGRWSGLPEEMADASLLQSSKGTLGRKIVERGDCQIPGSGCTERPANAGVHSPMCGVDLPSHSWKTQEG</sequence>
<accession>A0A4D9E029</accession>
<evidence type="ECO:0000313" key="2">
    <source>
        <dbReference type="Proteomes" id="UP000297703"/>
    </source>
</evidence>
<name>A0A4D9E029_9SAUR</name>
<keyword evidence="2" id="KW-1185">Reference proteome</keyword>
<dbReference type="AlphaFoldDB" id="A0A4D9E029"/>
<reference evidence="1 2" key="2">
    <citation type="submission" date="2019-04" db="EMBL/GenBank/DDBJ databases">
        <title>The genome sequence of big-headed turtle.</title>
        <authorList>
            <person name="Gong S."/>
        </authorList>
    </citation>
    <scope>NUCLEOTIDE SEQUENCE [LARGE SCALE GENOMIC DNA]</scope>
    <source>
        <strain evidence="1">DO16091913</strain>
        <tissue evidence="1">Muscle</tissue>
    </source>
</reference>
<reference evidence="1 2" key="1">
    <citation type="submission" date="2019-04" db="EMBL/GenBank/DDBJ databases">
        <title>Draft genome of the big-headed turtle Platysternon megacephalum.</title>
        <authorList>
            <person name="Gong S."/>
        </authorList>
    </citation>
    <scope>NUCLEOTIDE SEQUENCE [LARGE SCALE GENOMIC DNA]</scope>
    <source>
        <strain evidence="1">DO16091913</strain>
        <tissue evidence="1">Muscle</tissue>
    </source>
</reference>
<organism evidence="1 2">
    <name type="scientific">Platysternon megacephalum</name>
    <name type="common">big-headed turtle</name>
    <dbReference type="NCBI Taxonomy" id="55544"/>
    <lineage>
        <taxon>Eukaryota</taxon>
        <taxon>Metazoa</taxon>
        <taxon>Chordata</taxon>
        <taxon>Craniata</taxon>
        <taxon>Vertebrata</taxon>
        <taxon>Euteleostomi</taxon>
        <taxon>Archelosauria</taxon>
        <taxon>Testudinata</taxon>
        <taxon>Testudines</taxon>
        <taxon>Cryptodira</taxon>
        <taxon>Durocryptodira</taxon>
        <taxon>Testudinoidea</taxon>
        <taxon>Platysternidae</taxon>
        <taxon>Platysternon</taxon>
    </lineage>
</organism>